<sequence length="348" mass="38245">MLQVVSISLESQVVGTSGRTPSHQRAKDDGVLDMILGTLKKLSIRRTSQAYMMEGGSDRMVGSLCPMGKKRCEPLKVELISGLGRLLQQQDSKISPYVNGILYRILSISSVREYAKEQALPNALRKLMAKTDGEPKKKQLETILELFVTDVQIEDGSSDEEDDDQENDSLETEIDSNDSVTCENDEISGENLLQLYYESKQEAQPENGASPTHSQKADSTSLLNYQSEVRSAASDISGKQNSLLSSSLIMEQPLTPKLDVEATQMVRKIVGMPSTTLVEAAVIPDPASVTIKGLNANEYTVAFSSRPKIPRTPEPGETPKQNCHSPLRSILQREFSSEASKQSIYCNN</sequence>
<dbReference type="PANTHER" id="PTHR14881:SF4">
    <property type="entry name" value="LISH DOMAIN-CONTAINING PROTEIN ARMC9"/>
    <property type="match status" value="1"/>
</dbReference>
<feature type="compositionally biased region" description="Acidic residues" evidence="1">
    <location>
        <begin position="152"/>
        <end position="176"/>
    </location>
</feature>
<proteinExistence type="predicted"/>
<dbReference type="Proteomes" id="UP001054945">
    <property type="component" value="Unassembled WGS sequence"/>
</dbReference>
<accession>A0AAV4PYL3</accession>
<dbReference type="AlphaFoldDB" id="A0AAV4PYL3"/>
<evidence type="ECO:0000313" key="3">
    <source>
        <dbReference type="EMBL" id="GIY01840.1"/>
    </source>
</evidence>
<gene>
    <name evidence="3" type="ORF">CEXT_568381</name>
</gene>
<evidence type="ECO:0000256" key="1">
    <source>
        <dbReference type="SAM" id="MobiDB-lite"/>
    </source>
</evidence>
<dbReference type="InterPro" id="IPR040369">
    <property type="entry name" value="ARMC9"/>
</dbReference>
<keyword evidence="4" id="KW-1185">Reference proteome</keyword>
<feature type="domain" description="LisH" evidence="2">
    <location>
        <begin position="63"/>
        <end position="145"/>
    </location>
</feature>
<evidence type="ECO:0000259" key="2">
    <source>
        <dbReference type="Pfam" id="PF21050"/>
    </source>
</evidence>
<feature type="region of interest" description="Disordered" evidence="1">
    <location>
        <begin position="305"/>
        <end position="325"/>
    </location>
</feature>
<protein>
    <submittedName>
        <fullName evidence="3">LisH domain-containing protein ARMC9</fullName>
    </submittedName>
</protein>
<organism evidence="3 4">
    <name type="scientific">Caerostris extrusa</name>
    <name type="common">Bark spider</name>
    <name type="synonym">Caerostris bankana</name>
    <dbReference type="NCBI Taxonomy" id="172846"/>
    <lineage>
        <taxon>Eukaryota</taxon>
        <taxon>Metazoa</taxon>
        <taxon>Ecdysozoa</taxon>
        <taxon>Arthropoda</taxon>
        <taxon>Chelicerata</taxon>
        <taxon>Arachnida</taxon>
        <taxon>Araneae</taxon>
        <taxon>Araneomorphae</taxon>
        <taxon>Entelegynae</taxon>
        <taxon>Araneoidea</taxon>
        <taxon>Araneidae</taxon>
        <taxon>Caerostris</taxon>
    </lineage>
</organism>
<comment type="caution">
    <text evidence="3">The sequence shown here is derived from an EMBL/GenBank/DDBJ whole genome shotgun (WGS) entry which is preliminary data.</text>
</comment>
<dbReference type="GO" id="GO:0060271">
    <property type="term" value="P:cilium assembly"/>
    <property type="evidence" value="ECO:0007669"/>
    <property type="project" value="InterPro"/>
</dbReference>
<dbReference type="GO" id="GO:0005814">
    <property type="term" value="C:centriole"/>
    <property type="evidence" value="ECO:0007669"/>
    <property type="project" value="TreeGrafter"/>
</dbReference>
<feature type="region of interest" description="Disordered" evidence="1">
    <location>
        <begin position="151"/>
        <end position="183"/>
    </location>
</feature>
<name>A0AAV4PYL3_CAEEX</name>
<evidence type="ECO:0000313" key="4">
    <source>
        <dbReference type="Proteomes" id="UP001054945"/>
    </source>
</evidence>
<dbReference type="Pfam" id="PF21050">
    <property type="entry name" value="ARMC9_ARM"/>
    <property type="match status" value="1"/>
</dbReference>
<dbReference type="InterPro" id="IPR048959">
    <property type="entry name" value="ARMC9_ARM_dom"/>
</dbReference>
<dbReference type="PANTHER" id="PTHR14881">
    <property type="entry name" value="LISH DOMAIN-CONTAINING PROTEIN ARMC9"/>
    <property type="match status" value="1"/>
</dbReference>
<dbReference type="EMBL" id="BPLR01005375">
    <property type="protein sequence ID" value="GIY01840.1"/>
    <property type="molecule type" value="Genomic_DNA"/>
</dbReference>
<reference evidence="3 4" key="1">
    <citation type="submission" date="2021-06" db="EMBL/GenBank/DDBJ databases">
        <title>Caerostris extrusa draft genome.</title>
        <authorList>
            <person name="Kono N."/>
            <person name="Arakawa K."/>
        </authorList>
    </citation>
    <scope>NUCLEOTIDE SEQUENCE [LARGE SCALE GENOMIC DNA]</scope>
</reference>
<dbReference type="GO" id="GO:0036064">
    <property type="term" value="C:ciliary basal body"/>
    <property type="evidence" value="ECO:0007669"/>
    <property type="project" value="InterPro"/>
</dbReference>
<dbReference type="GO" id="GO:0097542">
    <property type="term" value="C:ciliary tip"/>
    <property type="evidence" value="ECO:0007669"/>
    <property type="project" value="TreeGrafter"/>
</dbReference>